<dbReference type="Pfam" id="PF21537">
    <property type="entry name" value="DUF1980_C"/>
    <property type="match status" value="1"/>
</dbReference>
<accession>A0ABT4MD96</accession>
<sequence>MKREVQNLLLLLLGGAMVKISLDGSFVRYVKPALHPFLLTAGVLIVVLAAASIVADIRRGGPDGGDGHDHDARPYWLLLVPVAVILLVAPPALGVSAVGDRPVTSAADEPRTAFPPLPGEPAPEVALLDVVQRAVRDSERSLDGREIRVTGFAVATANGGSPRVDGTRNGLDLARILIICCAADARSVRIHLDAGSGAVDDIPDGTWLRIQGTVDAATATEDTAFTPTMTVSKIERIEAPANTYAY</sequence>
<evidence type="ECO:0000313" key="4">
    <source>
        <dbReference type="Proteomes" id="UP001081071"/>
    </source>
</evidence>
<organism evidence="3 4">
    <name type="scientific">Rhodococcus ruber</name>
    <dbReference type="NCBI Taxonomy" id="1830"/>
    <lineage>
        <taxon>Bacteria</taxon>
        <taxon>Bacillati</taxon>
        <taxon>Actinomycetota</taxon>
        <taxon>Actinomycetes</taxon>
        <taxon>Mycobacteriales</taxon>
        <taxon>Nocardiaceae</taxon>
        <taxon>Rhodococcus</taxon>
    </lineage>
</organism>
<evidence type="ECO:0000256" key="1">
    <source>
        <dbReference type="SAM" id="Phobius"/>
    </source>
</evidence>
<dbReference type="Proteomes" id="UP001081071">
    <property type="component" value="Unassembled WGS sequence"/>
</dbReference>
<keyword evidence="1" id="KW-0472">Membrane</keyword>
<dbReference type="InterPro" id="IPR052955">
    <property type="entry name" value="UPF0703_membrane_permease"/>
</dbReference>
<name>A0ABT4MD96_9NOCA</name>
<dbReference type="InterPro" id="IPR015402">
    <property type="entry name" value="DUF1980"/>
</dbReference>
<dbReference type="PANTHER" id="PTHR40047:SF1">
    <property type="entry name" value="UPF0703 PROTEIN YCGQ"/>
    <property type="match status" value="1"/>
</dbReference>
<keyword evidence="1" id="KW-0812">Transmembrane</keyword>
<feature type="domain" description="DUF1980" evidence="2">
    <location>
        <begin position="142"/>
        <end position="246"/>
    </location>
</feature>
<dbReference type="NCBIfam" id="TIGR03943">
    <property type="entry name" value="TIGR03943 family putative permease subunit"/>
    <property type="match status" value="1"/>
</dbReference>
<dbReference type="PANTHER" id="PTHR40047">
    <property type="entry name" value="UPF0703 PROTEIN YCGQ"/>
    <property type="match status" value="1"/>
</dbReference>
<keyword evidence="1" id="KW-1133">Transmembrane helix</keyword>
<dbReference type="EMBL" id="JAPWIJ010000002">
    <property type="protein sequence ID" value="MCZ4517711.1"/>
    <property type="molecule type" value="Genomic_DNA"/>
</dbReference>
<evidence type="ECO:0000313" key="3">
    <source>
        <dbReference type="EMBL" id="MCZ4517711.1"/>
    </source>
</evidence>
<reference evidence="3" key="1">
    <citation type="submission" date="2022-12" db="EMBL/GenBank/DDBJ databases">
        <authorList>
            <person name="Krivoruchko A.V."/>
            <person name="Elkin A."/>
        </authorList>
    </citation>
    <scope>NUCLEOTIDE SEQUENCE</scope>
    <source>
        <strain evidence="3">IEGM 1391</strain>
    </source>
</reference>
<dbReference type="InterPro" id="IPR048447">
    <property type="entry name" value="DUF1980_C"/>
</dbReference>
<gene>
    <name evidence="3" type="ORF">O4220_04220</name>
</gene>
<proteinExistence type="predicted"/>
<keyword evidence="4" id="KW-1185">Reference proteome</keyword>
<comment type="caution">
    <text evidence="3">The sequence shown here is derived from an EMBL/GenBank/DDBJ whole genome shotgun (WGS) entry which is preliminary data.</text>
</comment>
<feature type="transmembrane region" description="Helical" evidence="1">
    <location>
        <begin position="33"/>
        <end position="54"/>
    </location>
</feature>
<evidence type="ECO:0000259" key="2">
    <source>
        <dbReference type="Pfam" id="PF21537"/>
    </source>
</evidence>
<protein>
    <submittedName>
        <fullName evidence="3">TIGR03943 family protein</fullName>
    </submittedName>
</protein>
<feature type="transmembrane region" description="Helical" evidence="1">
    <location>
        <begin position="75"/>
        <end position="93"/>
    </location>
</feature>
<dbReference type="RefSeq" id="WP_269602361.1">
    <property type="nucleotide sequence ID" value="NZ_JAPWIJ010000002.1"/>
</dbReference>